<proteinExistence type="inferred from homology"/>
<dbReference type="AlphaFoldDB" id="A0A7S8HAC7"/>
<dbReference type="GO" id="GO:0030170">
    <property type="term" value="F:pyridoxal phosphate binding"/>
    <property type="evidence" value="ECO:0007669"/>
    <property type="project" value="InterPro"/>
</dbReference>
<evidence type="ECO:0000256" key="1">
    <source>
        <dbReference type="ARBA" id="ARBA00001933"/>
    </source>
</evidence>
<dbReference type="Gene3D" id="3.90.1150.10">
    <property type="entry name" value="Aspartate Aminotransferase, domain 1"/>
    <property type="match status" value="1"/>
</dbReference>
<keyword evidence="5 8" id="KW-0808">Transferase</keyword>
<protein>
    <recommendedName>
        <fullName evidence="8">Aminotransferase</fullName>
        <ecNumber evidence="8">2.6.1.-</ecNumber>
    </recommendedName>
</protein>
<dbReference type="InterPro" id="IPR050596">
    <property type="entry name" value="AspAT/PAT-like"/>
</dbReference>
<dbReference type="SUPFAM" id="SSF53383">
    <property type="entry name" value="PLP-dependent transferases"/>
    <property type="match status" value="1"/>
</dbReference>
<keyword evidence="6" id="KW-0663">Pyridoxal phosphate</keyword>
<dbReference type="Pfam" id="PF00155">
    <property type="entry name" value="Aminotran_1_2"/>
    <property type="match status" value="1"/>
</dbReference>
<dbReference type="Gene3D" id="3.40.640.10">
    <property type="entry name" value="Type I PLP-dependent aspartate aminotransferase-like (Major domain)"/>
    <property type="match status" value="1"/>
</dbReference>
<dbReference type="PANTHER" id="PTHR46383">
    <property type="entry name" value="ASPARTATE AMINOTRANSFERASE"/>
    <property type="match status" value="1"/>
</dbReference>
<evidence type="ECO:0000313" key="11">
    <source>
        <dbReference type="Proteomes" id="UP000593594"/>
    </source>
</evidence>
<dbReference type="EC" id="2.6.1.-" evidence="8"/>
<evidence type="ECO:0000256" key="2">
    <source>
        <dbReference type="ARBA" id="ARBA00007441"/>
    </source>
</evidence>
<dbReference type="RefSeq" id="WP_213162663.1">
    <property type="nucleotide sequence ID" value="NZ_CP058214.1"/>
</dbReference>
<dbReference type="GO" id="GO:0004069">
    <property type="term" value="F:L-aspartate:2-oxoglutarate aminotransferase activity"/>
    <property type="evidence" value="ECO:0007669"/>
    <property type="project" value="UniProtKB-EC"/>
</dbReference>
<evidence type="ECO:0000256" key="4">
    <source>
        <dbReference type="ARBA" id="ARBA00022576"/>
    </source>
</evidence>
<dbReference type="InterPro" id="IPR004838">
    <property type="entry name" value="NHTrfase_class1_PyrdxlP-BS"/>
</dbReference>
<evidence type="ECO:0000313" key="10">
    <source>
        <dbReference type="EMBL" id="QPC41445.1"/>
    </source>
</evidence>
<sequence>MTQNNYDPSALLSARTTAIEEAGIIRMSQKARDLAAEGRTIVSLTLGEPDFDTPAAIRKAAIEAMEAGYTHYGPVPGYPELREAIAEKLRVENGLAYGAGEVVVTNGAKQALTDAIYALVDEGDEVIVLAPYWASYAGIIKMAGGRVVEVASTIDDDFKAPPERIADAITPRTKAILMNSPCNPSGAVYSRAELEALAEVVRAHPHLCIIADEIYEYIVFEGEHVSIGTLEGMAERTITINGLSKSFAMTGWRLGYLAAPAPIAKAASKVQGTFTSAANSFVQRAAIAALKGDRTACEEMRETYRKRRDAVMARLAACPGIETMTPPGTFYVFPDVSALLGREIDGRVLADTDAFCDWLLEAHGLATVPGSAFGDARCVRLSFAASDAQLDDGLSRFEAALKALS</sequence>
<comment type="similarity">
    <text evidence="2 8">Belongs to the class-I pyridoxal-phosphate-dependent aminotransferase family.</text>
</comment>
<dbReference type="KEGG" id="kmn:HW532_01045"/>
<comment type="cofactor">
    <cofactor evidence="1 8">
        <name>pyridoxal 5'-phosphate</name>
        <dbReference type="ChEBI" id="CHEBI:597326"/>
    </cofactor>
</comment>
<dbReference type="PROSITE" id="PS00105">
    <property type="entry name" value="AA_TRANSFER_CLASS_1"/>
    <property type="match status" value="1"/>
</dbReference>
<organism evidence="10 11">
    <name type="scientific">Kaustia mangrovi</name>
    <dbReference type="NCBI Taxonomy" id="2593653"/>
    <lineage>
        <taxon>Bacteria</taxon>
        <taxon>Pseudomonadati</taxon>
        <taxon>Pseudomonadota</taxon>
        <taxon>Alphaproteobacteria</taxon>
        <taxon>Hyphomicrobiales</taxon>
        <taxon>Parvibaculaceae</taxon>
        <taxon>Kaustia</taxon>
    </lineage>
</organism>
<comment type="catalytic activity">
    <reaction evidence="7">
        <text>L-aspartate + 2-oxoglutarate = oxaloacetate + L-glutamate</text>
        <dbReference type="Rhea" id="RHEA:21824"/>
        <dbReference type="ChEBI" id="CHEBI:16452"/>
        <dbReference type="ChEBI" id="CHEBI:16810"/>
        <dbReference type="ChEBI" id="CHEBI:29985"/>
        <dbReference type="ChEBI" id="CHEBI:29991"/>
        <dbReference type="EC" id="2.6.1.1"/>
    </reaction>
</comment>
<feature type="domain" description="Aminotransferase class I/classII large" evidence="9">
    <location>
        <begin position="40"/>
        <end position="396"/>
    </location>
</feature>
<dbReference type="CDD" id="cd00609">
    <property type="entry name" value="AAT_like"/>
    <property type="match status" value="1"/>
</dbReference>
<dbReference type="Proteomes" id="UP000593594">
    <property type="component" value="Chromosome"/>
</dbReference>
<dbReference type="InterPro" id="IPR004839">
    <property type="entry name" value="Aminotransferase_I/II_large"/>
</dbReference>
<comment type="subunit">
    <text evidence="3">Homodimer.</text>
</comment>
<dbReference type="FunFam" id="3.40.640.10:FF:000033">
    <property type="entry name" value="Aspartate aminotransferase"/>
    <property type="match status" value="1"/>
</dbReference>
<reference evidence="10 11" key="1">
    <citation type="submission" date="2020-06" db="EMBL/GenBank/DDBJ databases">
        <title>Genome sequence of 2 isolates from Red Sea Mangroves.</title>
        <authorList>
            <person name="Sefrji F."/>
            <person name="Michoud G."/>
            <person name="Merlino G."/>
            <person name="Daffonchio D."/>
        </authorList>
    </citation>
    <scope>NUCLEOTIDE SEQUENCE [LARGE SCALE GENOMIC DNA]</scope>
    <source>
        <strain evidence="10 11">R1DC25</strain>
    </source>
</reference>
<evidence type="ECO:0000256" key="3">
    <source>
        <dbReference type="ARBA" id="ARBA00011738"/>
    </source>
</evidence>
<evidence type="ECO:0000256" key="7">
    <source>
        <dbReference type="ARBA" id="ARBA00049185"/>
    </source>
</evidence>
<name>A0A7S8HAC7_9HYPH</name>
<keyword evidence="4 8" id="KW-0032">Aminotransferase</keyword>
<keyword evidence="11" id="KW-1185">Reference proteome</keyword>
<gene>
    <name evidence="10" type="ORF">HW532_01045</name>
</gene>
<dbReference type="InterPro" id="IPR015422">
    <property type="entry name" value="PyrdxlP-dep_Trfase_small"/>
</dbReference>
<dbReference type="PANTHER" id="PTHR46383:SF1">
    <property type="entry name" value="ASPARTATE AMINOTRANSFERASE"/>
    <property type="match status" value="1"/>
</dbReference>
<evidence type="ECO:0000256" key="5">
    <source>
        <dbReference type="ARBA" id="ARBA00022679"/>
    </source>
</evidence>
<evidence type="ECO:0000259" key="9">
    <source>
        <dbReference type="Pfam" id="PF00155"/>
    </source>
</evidence>
<evidence type="ECO:0000256" key="8">
    <source>
        <dbReference type="RuleBase" id="RU000481"/>
    </source>
</evidence>
<dbReference type="InterPro" id="IPR015421">
    <property type="entry name" value="PyrdxlP-dep_Trfase_major"/>
</dbReference>
<dbReference type="GO" id="GO:0006520">
    <property type="term" value="P:amino acid metabolic process"/>
    <property type="evidence" value="ECO:0007669"/>
    <property type="project" value="InterPro"/>
</dbReference>
<accession>A0A7S8HAC7</accession>
<dbReference type="InterPro" id="IPR015424">
    <property type="entry name" value="PyrdxlP-dep_Trfase"/>
</dbReference>
<dbReference type="EMBL" id="CP058214">
    <property type="protein sequence ID" value="QPC41445.1"/>
    <property type="molecule type" value="Genomic_DNA"/>
</dbReference>
<evidence type="ECO:0000256" key="6">
    <source>
        <dbReference type="ARBA" id="ARBA00022898"/>
    </source>
</evidence>